<sequence length="374" mass="42590">MATDEAHDTDDVILDMGKYNTFLTDEELNNAQPMIHTIFPVPRRLKNRNPEAYSPQMVSVGPYHYGEPHLKPMDEQKRTALRDLLRSSGRQTSDFIGPLKRAATALMRSYERLDEKWIKNEDGFLRLMLLDGSFLWAQQRKKDPPAVSHFFQRSPSDVELEEDLHMVENQLPLLVLNIIEAVAAWNFTSLRNLLESKGDARGREAALLGARIRYHIGNADSFWEPRDTLSLPNVKSLSHYKRAGGVVLSCSNSVYISTLSFDLETGKLSLPFLYMVPGNERTLYLNAVAYERLHPQVLRPVVTSFLWILLQLIRSADDVAMLDEDGILNADSREAFLDALIRLGEDMGFVPYTVYEPPGLLENLELFCLKKTPH</sequence>
<proteinExistence type="predicted"/>
<evidence type="ECO:0000313" key="2">
    <source>
        <dbReference type="Proteomes" id="UP000825729"/>
    </source>
</evidence>
<dbReference type="PANTHER" id="PTHR31170">
    <property type="entry name" value="BNAC04G53230D PROTEIN"/>
    <property type="match status" value="1"/>
</dbReference>
<gene>
    <name evidence="1" type="ORF">H6P81_015580</name>
</gene>
<dbReference type="Proteomes" id="UP000825729">
    <property type="component" value="Unassembled WGS sequence"/>
</dbReference>
<reference evidence="1 2" key="1">
    <citation type="submission" date="2021-07" db="EMBL/GenBank/DDBJ databases">
        <title>The Aristolochia fimbriata genome: insights into angiosperm evolution, floral development and chemical biosynthesis.</title>
        <authorList>
            <person name="Jiao Y."/>
        </authorList>
    </citation>
    <scope>NUCLEOTIDE SEQUENCE [LARGE SCALE GENOMIC DNA]</scope>
    <source>
        <strain evidence="1">IBCAS-2021</strain>
        <tissue evidence="1">Leaf</tissue>
    </source>
</reference>
<dbReference type="InterPro" id="IPR004158">
    <property type="entry name" value="DUF247_pln"/>
</dbReference>
<dbReference type="PANTHER" id="PTHR31170:SF18">
    <property type="entry name" value="(WILD MALAYSIAN BANANA) HYPOTHETICAL PROTEIN"/>
    <property type="match status" value="1"/>
</dbReference>
<organism evidence="1 2">
    <name type="scientific">Aristolochia fimbriata</name>
    <name type="common">White veined hardy Dutchman's pipe vine</name>
    <dbReference type="NCBI Taxonomy" id="158543"/>
    <lineage>
        <taxon>Eukaryota</taxon>
        <taxon>Viridiplantae</taxon>
        <taxon>Streptophyta</taxon>
        <taxon>Embryophyta</taxon>
        <taxon>Tracheophyta</taxon>
        <taxon>Spermatophyta</taxon>
        <taxon>Magnoliopsida</taxon>
        <taxon>Magnoliidae</taxon>
        <taxon>Piperales</taxon>
        <taxon>Aristolochiaceae</taxon>
        <taxon>Aristolochia</taxon>
    </lineage>
</organism>
<evidence type="ECO:0000313" key="1">
    <source>
        <dbReference type="EMBL" id="KAG9444240.1"/>
    </source>
</evidence>
<keyword evidence="2" id="KW-1185">Reference proteome</keyword>
<dbReference type="Pfam" id="PF03140">
    <property type="entry name" value="DUF247"/>
    <property type="match status" value="1"/>
</dbReference>
<accession>A0AAV7E5Y8</accession>
<dbReference type="AlphaFoldDB" id="A0AAV7E5Y8"/>
<dbReference type="EMBL" id="JAINDJ010000006">
    <property type="protein sequence ID" value="KAG9444240.1"/>
    <property type="molecule type" value="Genomic_DNA"/>
</dbReference>
<protein>
    <submittedName>
        <fullName evidence="1">Uncharacterized protein</fullName>
    </submittedName>
</protein>
<name>A0AAV7E5Y8_ARIFI</name>
<comment type="caution">
    <text evidence="1">The sequence shown here is derived from an EMBL/GenBank/DDBJ whole genome shotgun (WGS) entry which is preliminary data.</text>
</comment>